<evidence type="ECO:0000313" key="16">
    <source>
        <dbReference type="Proteomes" id="UP000017819"/>
    </source>
</evidence>
<evidence type="ECO:0000259" key="13">
    <source>
        <dbReference type="PROSITE" id="PS50109"/>
    </source>
</evidence>
<evidence type="ECO:0000256" key="5">
    <source>
        <dbReference type="ARBA" id="ARBA00022679"/>
    </source>
</evidence>
<dbReference type="PROSITE" id="PS50885">
    <property type="entry name" value="HAMP"/>
    <property type="match status" value="1"/>
</dbReference>
<evidence type="ECO:0000256" key="11">
    <source>
        <dbReference type="ARBA" id="ARBA00023012"/>
    </source>
</evidence>
<dbReference type="OrthoDB" id="9809766at2"/>
<dbReference type="Pfam" id="PF00512">
    <property type="entry name" value="HisKA"/>
    <property type="match status" value="1"/>
</dbReference>
<accession>V4RL71</accession>
<protein>
    <recommendedName>
        <fullName evidence="3">histidine kinase</fullName>
        <ecNumber evidence="3">2.7.13.3</ecNumber>
    </recommendedName>
</protein>
<dbReference type="PATRIC" id="fig|631454.5.peg.2699"/>
<name>V4RL71_9HYPH</name>
<keyword evidence="9" id="KW-0067">ATP-binding</keyword>
<organism evidence="15 16">
    <name type="scientific">Lutibaculum baratangense AMV1</name>
    <dbReference type="NCBI Taxonomy" id="631454"/>
    <lineage>
        <taxon>Bacteria</taxon>
        <taxon>Pseudomonadati</taxon>
        <taxon>Pseudomonadota</taxon>
        <taxon>Alphaproteobacteria</taxon>
        <taxon>Hyphomicrobiales</taxon>
        <taxon>Tepidamorphaceae</taxon>
        <taxon>Lutibaculum</taxon>
    </lineage>
</organism>
<dbReference type="SUPFAM" id="SSF47384">
    <property type="entry name" value="Homodimeric domain of signal transducing histidine kinase"/>
    <property type="match status" value="1"/>
</dbReference>
<dbReference type="GO" id="GO:0005524">
    <property type="term" value="F:ATP binding"/>
    <property type="evidence" value="ECO:0007669"/>
    <property type="project" value="UniProtKB-KW"/>
</dbReference>
<dbReference type="RefSeq" id="WP_023432859.1">
    <property type="nucleotide sequence ID" value="NZ_AWXZ01000036.1"/>
</dbReference>
<keyword evidence="8 15" id="KW-0418">Kinase</keyword>
<evidence type="ECO:0000256" key="1">
    <source>
        <dbReference type="ARBA" id="ARBA00000085"/>
    </source>
</evidence>
<keyword evidence="4" id="KW-0597">Phosphoprotein</keyword>
<evidence type="ECO:0000256" key="7">
    <source>
        <dbReference type="ARBA" id="ARBA00022741"/>
    </source>
</evidence>
<evidence type="ECO:0000256" key="10">
    <source>
        <dbReference type="ARBA" id="ARBA00022989"/>
    </source>
</evidence>
<evidence type="ECO:0000256" key="4">
    <source>
        <dbReference type="ARBA" id="ARBA00022553"/>
    </source>
</evidence>
<evidence type="ECO:0000256" key="6">
    <source>
        <dbReference type="ARBA" id="ARBA00022692"/>
    </source>
</evidence>
<dbReference type="STRING" id="631454.N177_2734"/>
<dbReference type="InterPro" id="IPR005467">
    <property type="entry name" value="His_kinase_dom"/>
</dbReference>
<evidence type="ECO:0000256" key="9">
    <source>
        <dbReference type="ARBA" id="ARBA00022840"/>
    </source>
</evidence>
<dbReference type="PROSITE" id="PS50109">
    <property type="entry name" value="HIS_KIN"/>
    <property type="match status" value="1"/>
</dbReference>
<dbReference type="CDD" id="cd00082">
    <property type="entry name" value="HisKA"/>
    <property type="match status" value="1"/>
</dbReference>
<evidence type="ECO:0000256" key="2">
    <source>
        <dbReference type="ARBA" id="ARBA00004141"/>
    </source>
</evidence>
<dbReference type="InterPro" id="IPR003594">
    <property type="entry name" value="HATPase_dom"/>
</dbReference>
<dbReference type="SUPFAM" id="SSF55874">
    <property type="entry name" value="ATPase domain of HSP90 chaperone/DNA topoisomerase II/histidine kinase"/>
    <property type="match status" value="1"/>
</dbReference>
<sequence length="454" mass="48388">MRRAVSLQRRLGLGLALGVSALWLAAMLAAGLVIRHEFDEAFDSALQEIAQRLLPLAAIDIMGRENQLAEALVAPLAEHEEFLTYLVRDEEGRILLRSHGADPELFPETPSPGFHETATHRLYGESAISGTITIEVAEPLEHRREATWEAVSALLVPLVVLVPLSLLGALWLVRASLRPLRSFTGEIENRGAADLSPVPVEGVPAEIAPVAEAVNRLINRLRRVLEAERSFSANSAHELRTPVAAALAQTQRLIAEAPEGPLRQRAARIEAQLHRLARLSEKLMQLARAEGGGLVSEVPHDLVPVLAHLVEEMEGTPDGRGRIRLSPPSQGGLLSHLDPDAFAILMRNLMENALRHGKPGGRAEVGVSDRAVRVANEGAVVSPETIAAIKGRFARGTTAATGSGLGLAIADAIAAGSGGSLELRSPASGMADGFEAIFRLPDGAAERQNEEVGA</sequence>
<evidence type="ECO:0000259" key="14">
    <source>
        <dbReference type="PROSITE" id="PS50885"/>
    </source>
</evidence>
<dbReference type="EC" id="2.7.13.3" evidence="3"/>
<dbReference type="InterPro" id="IPR003660">
    <property type="entry name" value="HAMP_dom"/>
</dbReference>
<dbReference type="Gene3D" id="1.10.287.130">
    <property type="match status" value="1"/>
</dbReference>
<dbReference type="Pfam" id="PF00672">
    <property type="entry name" value="HAMP"/>
    <property type="match status" value="1"/>
</dbReference>
<keyword evidence="5" id="KW-0808">Transferase</keyword>
<evidence type="ECO:0000256" key="8">
    <source>
        <dbReference type="ARBA" id="ARBA00022777"/>
    </source>
</evidence>
<keyword evidence="12" id="KW-0472">Membrane</keyword>
<evidence type="ECO:0000256" key="12">
    <source>
        <dbReference type="SAM" id="Phobius"/>
    </source>
</evidence>
<dbReference type="InterPro" id="IPR003661">
    <property type="entry name" value="HisK_dim/P_dom"/>
</dbReference>
<dbReference type="Gene3D" id="3.30.565.10">
    <property type="entry name" value="Histidine kinase-like ATPase, C-terminal domain"/>
    <property type="match status" value="1"/>
</dbReference>
<comment type="catalytic activity">
    <reaction evidence="1">
        <text>ATP + protein L-histidine = ADP + protein N-phospho-L-histidine.</text>
        <dbReference type="EC" id="2.7.13.3"/>
    </reaction>
</comment>
<feature type="transmembrane region" description="Helical" evidence="12">
    <location>
        <begin position="12"/>
        <end position="34"/>
    </location>
</feature>
<dbReference type="GO" id="GO:0005886">
    <property type="term" value="C:plasma membrane"/>
    <property type="evidence" value="ECO:0007669"/>
    <property type="project" value="TreeGrafter"/>
</dbReference>
<comment type="caution">
    <text evidence="15">The sequence shown here is derived from an EMBL/GenBank/DDBJ whole genome shotgun (WGS) entry which is preliminary data.</text>
</comment>
<evidence type="ECO:0000313" key="15">
    <source>
        <dbReference type="EMBL" id="ESR23965.1"/>
    </source>
</evidence>
<dbReference type="PANTHER" id="PTHR45436">
    <property type="entry name" value="SENSOR HISTIDINE KINASE YKOH"/>
    <property type="match status" value="1"/>
</dbReference>
<evidence type="ECO:0000256" key="3">
    <source>
        <dbReference type="ARBA" id="ARBA00012438"/>
    </source>
</evidence>
<dbReference type="PANTHER" id="PTHR45436:SF14">
    <property type="entry name" value="SENSOR PROTEIN QSEC"/>
    <property type="match status" value="1"/>
</dbReference>
<dbReference type="Pfam" id="PF02518">
    <property type="entry name" value="HATPase_c"/>
    <property type="match status" value="1"/>
</dbReference>
<dbReference type="InterPro" id="IPR036097">
    <property type="entry name" value="HisK_dim/P_sf"/>
</dbReference>
<gene>
    <name evidence="15" type="ORF">N177_2734</name>
</gene>
<dbReference type="Gene3D" id="1.20.5.1040">
    <property type="entry name" value="Sensor protein qsec"/>
    <property type="match status" value="1"/>
</dbReference>
<feature type="transmembrane region" description="Helical" evidence="12">
    <location>
        <begin position="150"/>
        <end position="173"/>
    </location>
</feature>
<dbReference type="InterPro" id="IPR050428">
    <property type="entry name" value="TCS_sensor_his_kinase"/>
</dbReference>
<feature type="domain" description="Histidine kinase" evidence="13">
    <location>
        <begin position="234"/>
        <end position="444"/>
    </location>
</feature>
<dbReference type="EMBL" id="AWXZ01000036">
    <property type="protein sequence ID" value="ESR23965.1"/>
    <property type="molecule type" value="Genomic_DNA"/>
</dbReference>
<dbReference type="Proteomes" id="UP000017819">
    <property type="component" value="Unassembled WGS sequence"/>
</dbReference>
<dbReference type="eggNOG" id="COG2205">
    <property type="taxonomic scope" value="Bacteria"/>
</dbReference>
<dbReference type="SMART" id="SM00387">
    <property type="entry name" value="HATPase_c"/>
    <property type="match status" value="1"/>
</dbReference>
<feature type="domain" description="HAMP" evidence="14">
    <location>
        <begin position="174"/>
        <end position="226"/>
    </location>
</feature>
<keyword evidence="7" id="KW-0547">Nucleotide-binding</keyword>
<dbReference type="SMART" id="SM00388">
    <property type="entry name" value="HisKA"/>
    <property type="match status" value="1"/>
</dbReference>
<keyword evidence="11" id="KW-0902">Two-component regulatory system</keyword>
<dbReference type="AlphaFoldDB" id="V4RL71"/>
<dbReference type="GO" id="GO:0000155">
    <property type="term" value="F:phosphorelay sensor kinase activity"/>
    <property type="evidence" value="ECO:0007669"/>
    <property type="project" value="InterPro"/>
</dbReference>
<dbReference type="InterPro" id="IPR036890">
    <property type="entry name" value="HATPase_C_sf"/>
</dbReference>
<keyword evidence="10 12" id="KW-1133">Transmembrane helix</keyword>
<reference evidence="15 16" key="1">
    <citation type="journal article" date="2014" name="Genome Announc.">
        <title>Draft Genome Sequence of Lutibaculum baratangense Strain AMV1T, Isolated from a Mud Volcano in Andamans, India.</title>
        <authorList>
            <person name="Singh A."/>
            <person name="Sreenivas A."/>
            <person name="Sathyanarayana Reddy G."/>
            <person name="Pinnaka A.K."/>
            <person name="Shivaji S."/>
        </authorList>
    </citation>
    <scope>NUCLEOTIDE SEQUENCE [LARGE SCALE GENOMIC DNA]</scope>
    <source>
        <strain evidence="15 16">AMV1</strain>
    </source>
</reference>
<keyword evidence="16" id="KW-1185">Reference proteome</keyword>
<comment type="subcellular location">
    <subcellularLocation>
        <location evidence="2">Membrane</location>
        <topology evidence="2">Multi-pass membrane protein</topology>
    </subcellularLocation>
</comment>
<keyword evidence="6 12" id="KW-0812">Transmembrane</keyword>
<proteinExistence type="predicted"/>